<organism evidence="2 3">
    <name type="scientific">Armillaria solidipes</name>
    <dbReference type="NCBI Taxonomy" id="1076256"/>
    <lineage>
        <taxon>Eukaryota</taxon>
        <taxon>Fungi</taxon>
        <taxon>Dikarya</taxon>
        <taxon>Basidiomycota</taxon>
        <taxon>Agaricomycotina</taxon>
        <taxon>Agaricomycetes</taxon>
        <taxon>Agaricomycetidae</taxon>
        <taxon>Agaricales</taxon>
        <taxon>Marasmiineae</taxon>
        <taxon>Physalacriaceae</taxon>
        <taxon>Armillaria</taxon>
    </lineage>
</organism>
<evidence type="ECO:0000313" key="3">
    <source>
        <dbReference type="Proteomes" id="UP000218334"/>
    </source>
</evidence>
<name>A0A2H3B966_9AGAR</name>
<dbReference type="EMBL" id="KZ293465">
    <property type="protein sequence ID" value="PBK62588.1"/>
    <property type="molecule type" value="Genomic_DNA"/>
</dbReference>
<sequence length="225" mass="26037">MPKSPTKSQSKAKPPPRSESLVHMEQRLKKAIPSWLWDACIPIAEDDNTDPDCIYSVTTSSENKRMAMKRMQDLVDEGFHQQYPDRPEEKDLKVYSEPTSKSMKVLKELLDASPVAMGRLDDFTDAERQYVYFHHDMFSGSQSWGWKSDYEQQIKDALEVVKEEHGQNELMVARWAVRDRCVECIAGITGYEGAYSYQWSDESIKWLSDNPPIERNPGRKLVKLQ</sequence>
<dbReference type="AlphaFoldDB" id="A0A2H3B966"/>
<accession>A0A2H3B966</accession>
<proteinExistence type="predicted"/>
<feature type="compositionally biased region" description="Polar residues" evidence="1">
    <location>
        <begin position="1"/>
        <end position="11"/>
    </location>
</feature>
<dbReference type="Proteomes" id="UP000218334">
    <property type="component" value="Unassembled WGS sequence"/>
</dbReference>
<feature type="region of interest" description="Disordered" evidence="1">
    <location>
        <begin position="1"/>
        <end position="21"/>
    </location>
</feature>
<evidence type="ECO:0000313" key="2">
    <source>
        <dbReference type="EMBL" id="PBK62588.1"/>
    </source>
</evidence>
<keyword evidence="3" id="KW-1185">Reference proteome</keyword>
<protein>
    <submittedName>
        <fullName evidence="2">Uncharacterized protein</fullName>
    </submittedName>
</protein>
<evidence type="ECO:0000256" key="1">
    <source>
        <dbReference type="SAM" id="MobiDB-lite"/>
    </source>
</evidence>
<gene>
    <name evidence="2" type="ORF">ARMSODRAFT_1008223</name>
</gene>
<reference evidence="3" key="1">
    <citation type="journal article" date="2017" name="Nat. Ecol. Evol.">
        <title>Genome expansion and lineage-specific genetic innovations in the forest pathogenic fungi Armillaria.</title>
        <authorList>
            <person name="Sipos G."/>
            <person name="Prasanna A.N."/>
            <person name="Walter M.C."/>
            <person name="O'Connor E."/>
            <person name="Balint B."/>
            <person name="Krizsan K."/>
            <person name="Kiss B."/>
            <person name="Hess J."/>
            <person name="Varga T."/>
            <person name="Slot J."/>
            <person name="Riley R."/>
            <person name="Boka B."/>
            <person name="Rigling D."/>
            <person name="Barry K."/>
            <person name="Lee J."/>
            <person name="Mihaltcheva S."/>
            <person name="LaButti K."/>
            <person name="Lipzen A."/>
            <person name="Waldron R."/>
            <person name="Moloney N.M."/>
            <person name="Sperisen C."/>
            <person name="Kredics L."/>
            <person name="Vagvoelgyi C."/>
            <person name="Patrignani A."/>
            <person name="Fitzpatrick D."/>
            <person name="Nagy I."/>
            <person name="Doyle S."/>
            <person name="Anderson J.B."/>
            <person name="Grigoriev I.V."/>
            <person name="Gueldener U."/>
            <person name="Muensterkoetter M."/>
            <person name="Nagy L.G."/>
        </authorList>
    </citation>
    <scope>NUCLEOTIDE SEQUENCE [LARGE SCALE GENOMIC DNA]</scope>
    <source>
        <strain evidence="3">28-4</strain>
    </source>
</reference>